<keyword evidence="1" id="KW-0813">Transport</keyword>
<dbReference type="Pfam" id="PF07660">
    <property type="entry name" value="STN"/>
    <property type="match status" value="1"/>
</dbReference>
<feature type="domain" description="Secretin/TonB short N-terminal" evidence="4">
    <location>
        <begin position="39"/>
        <end position="90"/>
    </location>
</feature>
<dbReference type="SMART" id="SM00965">
    <property type="entry name" value="STN"/>
    <property type="match status" value="1"/>
</dbReference>
<dbReference type="Pfam" id="PF13103">
    <property type="entry name" value="TonB_2"/>
    <property type="match status" value="1"/>
</dbReference>
<dbReference type="Proteomes" id="UP001228019">
    <property type="component" value="Unassembled WGS sequence"/>
</dbReference>
<evidence type="ECO:0000259" key="4">
    <source>
        <dbReference type="SMART" id="SM00965"/>
    </source>
</evidence>
<gene>
    <name evidence="5" type="ORF">Q6A48_22320</name>
</gene>
<keyword evidence="2" id="KW-0472">Membrane</keyword>
<protein>
    <submittedName>
        <fullName evidence="5">TonB C-terminal domain-containing protein</fullName>
    </submittedName>
</protein>
<evidence type="ECO:0000256" key="2">
    <source>
        <dbReference type="ARBA" id="ARBA00023136"/>
    </source>
</evidence>
<name>A0ABT9C4B8_9PSED</name>
<proteinExistence type="predicted"/>
<reference evidence="5 6" key="1">
    <citation type="submission" date="2023-07" db="EMBL/GenBank/DDBJ databases">
        <title>Identification of four novel Pseudomonas species associated with bacterial leaf spot of cucurbits.</title>
        <authorList>
            <person name="Fullem K.R."/>
        </authorList>
    </citation>
    <scope>NUCLEOTIDE SEQUENCE [LARGE SCALE GENOMIC DNA]</scope>
    <source>
        <strain evidence="5 6">K18</strain>
    </source>
</reference>
<evidence type="ECO:0000256" key="1">
    <source>
        <dbReference type="ARBA" id="ARBA00022448"/>
    </source>
</evidence>
<dbReference type="RefSeq" id="WP_304556597.1">
    <property type="nucleotide sequence ID" value="NZ_JAUQOP010000046.1"/>
</dbReference>
<dbReference type="SUPFAM" id="SSF74653">
    <property type="entry name" value="TolA/TonB C-terminal domain"/>
    <property type="match status" value="1"/>
</dbReference>
<comment type="caution">
    <text evidence="5">The sequence shown here is derived from an EMBL/GenBank/DDBJ whole genome shotgun (WGS) entry which is preliminary data.</text>
</comment>
<keyword evidence="3" id="KW-0998">Cell outer membrane</keyword>
<organism evidence="5 6">
    <name type="scientific">Pseudomonas citrulli</name>
    <dbReference type="NCBI Taxonomy" id="3064347"/>
    <lineage>
        <taxon>Bacteria</taxon>
        <taxon>Pseudomonadati</taxon>
        <taxon>Pseudomonadota</taxon>
        <taxon>Gammaproteobacteria</taxon>
        <taxon>Pseudomonadales</taxon>
        <taxon>Pseudomonadaceae</taxon>
        <taxon>Pseudomonas</taxon>
    </lineage>
</organism>
<accession>A0ABT9C4B8</accession>
<keyword evidence="6" id="KW-1185">Reference proteome</keyword>
<dbReference type="Gene3D" id="3.55.50.30">
    <property type="match status" value="1"/>
</dbReference>
<evidence type="ECO:0000313" key="6">
    <source>
        <dbReference type="Proteomes" id="UP001228019"/>
    </source>
</evidence>
<dbReference type="EMBL" id="JAUQOP010000046">
    <property type="protein sequence ID" value="MDO7899629.1"/>
    <property type="molecule type" value="Genomic_DNA"/>
</dbReference>
<dbReference type="Gene3D" id="3.30.1150.10">
    <property type="match status" value="1"/>
</dbReference>
<dbReference type="InterPro" id="IPR011662">
    <property type="entry name" value="Secretin/TonB_short_N"/>
</dbReference>
<evidence type="ECO:0000313" key="5">
    <source>
        <dbReference type="EMBL" id="MDO7899629.1"/>
    </source>
</evidence>
<evidence type="ECO:0000256" key="3">
    <source>
        <dbReference type="ARBA" id="ARBA00023237"/>
    </source>
</evidence>
<sequence>MVLWCLLTGPARAAGLVDLDIAPQALATALEQFSRATGMAVLVDHQLSSQRQTLGVQGRFTPADGLRVLLSGTGLAAHYARADAFTLQPVRVRDVALPAGVTPGLSDSNYAAAIQAVIQHNLCRSPLTRPGGFRALLQIWIGRDGVVQHSRLVSSTGDLLRDKALVNSLQNLRIDRPAPSSLRQPVTLLLLPDSSGRSMECTAGEGVSGR</sequence>